<feature type="compositionally biased region" description="Low complexity" evidence="1">
    <location>
        <begin position="48"/>
        <end position="65"/>
    </location>
</feature>
<feature type="compositionally biased region" description="Low complexity" evidence="1">
    <location>
        <begin position="1"/>
        <end position="16"/>
    </location>
</feature>
<sequence length="100" mass="10447">SVGNSSFSSTTVSEEGVTTRKTTSPPTGSYLVQGKSYESFKGSKDRSTSTAENSSISSSLNLMDSPTSPFLTENSTELTAQIRSNALIPCVVRNSGDGVT</sequence>
<name>A0A8J2LEI3_9HEXA</name>
<dbReference type="Proteomes" id="UP000708208">
    <property type="component" value="Unassembled WGS sequence"/>
</dbReference>
<evidence type="ECO:0000256" key="1">
    <source>
        <dbReference type="SAM" id="MobiDB-lite"/>
    </source>
</evidence>
<feature type="region of interest" description="Disordered" evidence="1">
    <location>
        <begin position="1"/>
        <end position="72"/>
    </location>
</feature>
<evidence type="ECO:0000313" key="3">
    <source>
        <dbReference type="Proteomes" id="UP000708208"/>
    </source>
</evidence>
<organism evidence="2 3">
    <name type="scientific">Allacma fusca</name>
    <dbReference type="NCBI Taxonomy" id="39272"/>
    <lineage>
        <taxon>Eukaryota</taxon>
        <taxon>Metazoa</taxon>
        <taxon>Ecdysozoa</taxon>
        <taxon>Arthropoda</taxon>
        <taxon>Hexapoda</taxon>
        <taxon>Collembola</taxon>
        <taxon>Symphypleona</taxon>
        <taxon>Sminthuridae</taxon>
        <taxon>Allacma</taxon>
    </lineage>
</organism>
<protein>
    <submittedName>
        <fullName evidence="2">Uncharacterized protein</fullName>
    </submittedName>
</protein>
<feature type="non-terminal residue" evidence="2">
    <location>
        <position position="100"/>
    </location>
</feature>
<dbReference type="OrthoDB" id="5359219at2759"/>
<proteinExistence type="predicted"/>
<keyword evidence="3" id="KW-1185">Reference proteome</keyword>
<evidence type="ECO:0000313" key="2">
    <source>
        <dbReference type="EMBL" id="CAG7821118.1"/>
    </source>
</evidence>
<reference evidence="2" key="1">
    <citation type="submission" date="2021-06" db="EMBL/GenBank/DDBJ databases">
        <authorList>
            <person name="Hodson N. C."/>
            <person name="Mongue J. A."/>
            <person name="Jaron S. K."/>
        </authorList>
    </citation>
    <scope>NUCLEOTIDE SEQUENCE</scope>
</reference>
<accession>A0A8J2LEI3</accession>
<gene>
    <name evidence="2" type="ORF">AFUS01_LOCUS31473</name>
</gene>
<dbReference type="AlphaFoldDB" id="A0A8J2LEI3"/>
<dbReference type="EMBL" id="CAJVCH010500533">
    <property type="protein sequence ID" value="CAG7821118.1"/>
    <property type="molecule type" value="Genomic_DNA"/>
</dbReference>
<feature type="non-terminal residue" evidence="2">
    <location>
        <position position="1"/>
    </location>
</feature>
<comment type="caution">
    <text evidence="2">The sequence shown here is derived from an EMBL/GenBank/DDBJ whole genome shotgun (WGS) entry which is preliminary data.</text>
</comment>